<feature type="transmembrane region" description="Helical" evidence="2">
    <location>
        <begin position="42"/>
        <end position="68"/>
    </location>
</feature>
<feature type="compositionally biased region" description="Polar residues" evidence="1">
    <location>
        <begin position="138"/>
        <end position="150"/>
    </location>
</feature>
<dbReference type="RefSeq" id="WP_221032099.1">
    <property type="nucleotide sequence ID" value="NZ_CP139781.1"/>
</dbReference>
<gene>
    <name evidence="3" type="ORF">K1X11_011205</name>
</gene>
<dbReference type="InterPro" id="IPR009937">
    <property type="entry name" value="Phage_holin_3_6"/>
</dbReference>
<reference evidence="3 4" key="1">
    <citation type="submission" date="2023-12" db="EMBL/GenBank/DDBJ databases">
        <title>Description of an unclassified Opitutus bacterium of Verrucomicrobiota.</title>
        <authorList>
            <person name="Zhang D.-F."/>
        </authorList>
    </citation>
    <scope>NUCLEOTIDE SEQUENCE [LARGE SCALE GENOMIC DNA]</scope>
    <source>
        <strain evidence="3 4">WL0086</strain>
    </source>
</reference>
<keyword evidence="2" id="KW-0472">Membrane</keyword>
<evidence type="ECO:0000313" key="3">
    <source>
        <dbReference type="EMBL" id="WRQ89976.1"/>
    </source>
</evidence>
<name>A0ABZ1CEC0_9BACT</name>
<organism evidence="3 4">
    <name type="scientific">Actomonas aquatica</name>
    <dbReference type="NCBI Taxonomy" id="2866162"/>
    <lineage>
        <taxon>Bacteria</taxon>
        <taxon>Pseudomonadati</taxon>
        <taxon>Verrucomicrobiota</taxon>
        <taxon>Opitutia</taxon>
        <taxon>Opitutales</taxon>
        <taxon>Opitutaceae</taxon>
        <taxon>Actomonas</taxon>
    </lineage>
</organism>
<feature type="transmembrane region" description="Helical" evidence="2">
    <location>
        <begin position="74"/>
        <end position="96"/>
    </location>
</feature>
<proteinExistence type="predicted"/>
<evidence type="ECO:0000256" key="2">
    <source>
        <dbReference type="SAM" id="Phobius"/>
    </source>
</evidence>
<dbReference type="Pfam" id="PF07332">
    <property type="entry name" value="Phage_holin_3_6"/>
    <property type="match status" value="1"/>
</dbReference>
<dbReference type="EMBL" id="CP139781">
    <property type="protein sequence ID" value="WRQ89976.1"/>
    <property type="molecule type" value="Genomic_DNA"/>
</dbReference>
<sequence length="150" mass="16433">METNHTSIPEENERTMGRALRNRWDLAAVEATEARQEARTAVFAALLFGAMVQTAMGALLLVLVASTWDTEWRVIAPAIAGGVVILFAIGLGWRVWNTLANWEPFAETRRQILQDLDALKDEMSQFRGSRSAGPSPASDATQASMESADL</sequence>
<feature type="region of interest" description="Disordered" evidence="1">
    <location>
        <begin position="124"/>
        <end position="150"/>
    </location>
</feature>
<protein>
    <submittedName>
        <fullName evidence="3">Phage holin family protein</fullName>
    </submittedName>
</protein>
<keyword evidence="2" id="KW-0812">Transmembrane</keyword>
<keyword evidence="2" id="KW-1133">Transmembrane helix</keyword>
<evidence type="ECO:0000313" key="4">
    <source>
        <dbReference type="Proteomes" id="UP000738431"/>
    </source>
</evidence>
<dbReference type="Proteomes" id="UP000738431">
    <property type="component" value="Chromosome"/>
</dbReference>
<accession>A0ABZ1CEC0</accession>
<keyword evidence="4" id="KW-1185">Reference proteome</keyword>
<evidence type="ECO:0000256" key="1">
    <source>
        <dbReference type="SAM" id="MobiDB-lite"/>
    </source>
</evidence>